<protein>
    <submittedName>
        <fullName evidence="1">Uncharacterized protein</fullName>
    </submittedName>
</protein>
<name>A0A8J3JJW0_9ACTN</name>
<gene>
    <name evidence="1" type="ORF">Cba03nite_12720</name>
</gene>
<reference evidence="1 2" key="1">
    <citation type="submission" date="2021-01" db="EMBL/GenBank/DDBJ databases">
        <title>Whole genome shotgun sequence of Catellatospora bangladeshensis NBRC 107357.</title>
        <authorList>
            <person name="Komaki H."/>
            <person name="Tamura T."/>
        </authorList>
    </citation>
    <scope>NUCLEOTIDE SEQUENCE [LARGE SCALE GENOMIC DNA]</scope>
    <source>
        <strain evidence="1 2">NBRC 107357</strain>
    </source>
</reference>
<sequence>MTARFLGETVTDGAQAAASDGNTAFGVMNVISMGLASSPTHPRIEQNVNHRSGAALMRALEGVTEGYASRAGARKRFYGSVAKSF</sequence>
<proteinExistence type="predicted"/>
<organism evidence="1 2">
    <name type="scientific">Catellatospora bangladeshensis</name>
    <dbReference type="NCBI Taxonomy" id="310355"/>
    <lineage>
        <taxon>Bacteria</taxon>
        <taxon>Bacillati</taxon>
        <taxon>Actinomycetota</taxon>
        <taxon>Actinomycetes</taxon>
        <taxon>Micromonosporales</taxon>
        <taxon>Micromonosporaceae</taxon>
        <taxon>Catellatospora</taxon>
    </lineage>
</organism>
<dbReference type="EMBL" id="BONF01000008">
    <property type="protein sequence ID" value="GIF79923.1"/>
    <property type="molecule type" value="Genomic_DNA"/>
</dbReference>
<dbReference type="Proteomes" id="UP000601223">
    <property type="component" value="Unassembled WGS sequence"/>
</dbReference>
<dbReference type="AlphaFoldDB" id="A0A8J3JJW0"/>
<keyword evidence="2" id="KW-1185">Reference proteome</keyword>
<evidence type="ECO:0000313" key="2">
    <source>
        <dbReference type="Proteomes" id="UP000601223"/>
    </source>
</evidence>
<evidence type="ECO:0000313" key="1">
    <source>
        <dbReference type="EMBL" id="GIF79923.1"/>
    </source>
</evidence>
<accession>A0A8J3JJW0</accession>
<comment type="caution">
    <text evidence="1">The sequence shown here is derived from an EMBL/GenBank/DDBJ whole genome shotgun (WGS) entry which is preliminary data.</text>
</comment>